<evidence type="ECO:0000313" key="1">
    <source>
        <dbReference type="EMBL" id="EDP94472.1"/>
    </source>
</evidence>
<dbReference type="EMBL" id="ABIB01000017">
    <property type="protein sequence ID" value="EDP94472.1"/>
    <property type="molecule type" value="Genomic_DNA"/>
</dbReference>
<dbReference type="HOGENOM" id="CLU_3201069_0_0_10"/>
<name>A9EBH4_9FLAO</name>
<gene>
    <name evidence="1" type="ORF">KAOT1_06032</name>
</gene>
<protein>
    <submittedName>
        <fullName evidence="1">Uncharacterized protein</fullName>
    </submittedName>
</protein>
<organism evidence="1 2">
    <name type="scientific">Kordia algicida OT-1</name>
    <dbReference type="NCBI Taxonomy" id="391587"/>
    <lineage>
        <taxon>Bacteria</taxon>
        <taxon>Pseudomonadati</taxon>
        <taxon>Bacteroidota</taxon>
        <taxon>Flavobacteriia</taxon>
        <taxon>Flavobacteriales</taxon>
        <taxon>Flavobacteriaceae</taxon>
        <taxon>Kordia</taxon>
    </lineage>
</organism>
<keyword evidence="2" id="KW-1185">Reference proteome</keyword>
<accession>A9EBH4</accession>
<proteinExistence type="predicted"/>
<dbReference type="AlphaFoldDB" id="A9EBH4"/>
<dbReference type="Proteomes" id="UP000002945">
    <property type="component" value="Unassembled WGS sequence"/>
</dbReference>
<sequence>MKFVSLLIPAVFSRNPKIQKVSVSYSLLKYYLNAIKLLIYCKESA</sequence>
<reference evidence="1 2" key="1">
    <citation type="journal article" date="2011" name="J. Bacteriol.">
        <title>Genome sequence of the algicidal bacterium Kordia algicida OT-1.</title>
        <authorList>
            <person name="Lee H.S."/>
            <person name="Kang S.G."/>
            <person name="Kwon K.K."/>
            <person name="Lee J.H."/>
            <person name="Kim S.J."/>
        </authorList>
    </citation>
    <scope>NUCLEOTIDE SEQUENCE [LARGE SCALE GENOMIC DNA]</scope>
    <source>
        <strain evidence="1 2">OT-1</strain>
    </source>
</reference>
<comment type="caution">
    <text evidence="1">The sequence shown here is derived from an EMBL/GenBank/DDBJ whole genome shotgun (WGS) entry which is preliminary data.</text>
</comment>
<evidence type="ECO:0000313" key="2">
    <source>
        <dbReference type="Proteomes" id="UP000002945"/>
    </source>
</evidence>